<evidence type="ECO:0000256" key="8">
    <source>
        <dbReference type="ARBA" id="ARBA00026028"/>
    </source>
</evidence>
<keyword evidence="5 15" id="KW-1133">Transmembrane helix</keyword>
<dbReference type="Pfam" id="PF02096">
    <property type="entry name" value="60KD_IMP"/>
    <property type="match status" value="1"/>
</dbReference>
<evidence type="ECO:0000256" key="3">
    <source>
        <dbReference type="ARBA" id="ARBA00015325"/>
    </source>
</evidence>
<dbReference type="NCBIfam" id="NF001300">
    <property type="entry name" value="PRK00247.1"/>
    <property type="match status" value="1"/>
</dbReference>
<sequence length="376" mass="43092">MIYPVSAVLKFWHWFLHSGLGLSTPTSWLLSIFGLIITVRSIVAPTSWLMMKSGRISQLLRPRMKEIELEYQQRTDGEASKWKREETKRVQKEAGYNMWAGCVPMLIQFPVFIGLYQVLLRMARPAEGFHAVHKPIGFLTSADIEDFISVRVANVPLPAYYSMSEQAMADLGTNRADVAGLVIPLLSAACLFTTINMIYSSYRGYKTLDWSSKFAVGVTRALLSFIPLVPIMLLSSALTAPVPAAIIIYWFGGNLWTMSQYIVLTYLLHRNHPLTPEFEAFREETKREFKEKARTKRAHKRFVRKKRLLTVLQPHRASTHRQELQEHRAERQAALEAQLALQAEAKARAKARNAAEREARRQRMAEKQSKKKNQME</sequence>
<accession>A0A0G3GUL6</accession>
<comment type="subunit">
    <text evidence="8">Interacts with the Sec translocase complex via SecD. Specifically interacts with transmembrane segments of nascent integral membrane proteins during membrane integration.</text>
</comment>
<dbReference type="InterPro" id="IPR028055">
    <property type="entry name" value="YidC/Oxa/ALB_C"/>
</dbReference>
<evidence type="ECO:0000256" key="15">
    <source>
        <dbReference type="SAM" id="Phobius"/>
    </source>
</evidence>
<evidence type="ECO:0000256" key="12">
    <source>
        <dbReference type="RuleBase" id="RU003945"/>
    </source>
</evidence>
<evidence type="ECO:0000256" key="14">
    <source>
        <dbReference type="SAM" id="MobiDB-lite"/>
    </source>
</evidence>
<evidence type="ECO:0000313" key="18">
    <source>
        <dbReference type="Proteomes" id="UP000035368"/>
    </source>
</evidence>
<comment type="subcellular location">
    <subcellularLocation>
        <location evidence="1 12">Membrane</location>
        <topology evidence="1 12">Multi-pass membrane protein</topology>
    </subcellularLocation>
</comment>
<organism evidence="17 18">
    <name type="scientific">Corynebacterium epidermidicanis</name>
    <dbReference type="NCBI Taxonomy" id="1050174"/>
    <lineage>
        <taxon>Bacteria</taxon>
        <taxon>Bacillati</taxon>
        <taxon>Actinomycetota</taxon>
        <taxon>Actinomycetes</taxon>
        <taxon>Mycobacteriales</taxon>
        <taxon>Corynebacteriaceae</taxon>
        <taxon>Corynebacterium</taxon>
    </lineage>
</organism>
<evidence type="ECO:0000256" key="1">
    <source>
        <dbReference type="ARBA" id="ARBA00004141"/>
    </source>
</evidence>
<feature type="transmembrane region" description="Helical" evidence="15">
    <location>
        <begin position="178"/>
        <end position="202"/>
    </location>
</feature>
<evidence type="ECO:0000256" key="4">
    <source>
        <dbReference type="ARBA" id="ARBA00022692"/>
    </source>
</evidence>
<keyword evidence="18" id="KW-1185">Reference proteome</keyword>
<name>A0A0G3GUL6_9CORY</name>
<evidence type="ECO:0000256" key="6">
    <source>
        <dbReference type="ARBA" id="ARBA00023136"/>
    </source>
</evidence>
<dbReference type="RefSeq" id="WP_052843680.1">
    <property type="nucleotide sequence ID" value="NZ_CP011541.1"/>
</dbReference>
<evidence type="ECO:0000256" key="11">
    <source>
        <dbReference type="ARBA" id="ARBA00033342"/>
    </source>
</evidence>
<feature type="transmembrane region" description="Helical" evidence="15">
    <location>
        <begin position="28"/>
        <end position="51"/>
    </location>
</feature>
<feature type="transmembrane region" description="Helical" evidence="15">
    <location>
        <begin position="214"/>
        <end position="234"/>
    </location>
</feature>
<keyword evidence="13" id="KW-0175">Coiled coil</keyword>
<dbReference type="NCBIfam" id="TIGR03592">
    <property type="entry name" value="yidC_oxa1_cterm"/>
    <property type="match status" value="1"/>
</dbReference>
<dbReference type="AlphaFoldDB" id="A0A0G3GUL6"/>
<protein>
    <recommendedName>
        <fullName evidence="3">Membrane protein insertase YidC</fullName>
    </recommendedName>
    <alternativeName>
        <fullName evidence="11">Foldase YidC</fullName>
    </alternativeName>
    <alternativeName>
        <fullName evidence="10">Membrane integrase YidC</fullName>
    </alternativeName>
    <alternativeName>
        <fullName evidence="9">Membrane protein YidC</fullName>
    </alternativeName>
</protein>
<evidence type="ECO:0000256" key="13">
    <source>
        <dbReference type="SAM" id="Coils"/>
    </source>
</evidence>
<dbReference type="OrthoDB" id="9780552at2"/>
<evidence type="ECO:0000256" key="7">
    <source>
        <dbReference type="ARBA" id="ARBA00025034"/>
    </source>
</evidence>
<dbReference type="STRING" id="1050174.CEPID_11835"/>
<dbReference type="InterPro" id="IPR001708">
    <property type="entry name" value="YidC/ALB3/OXA1/COX18"/>
</dbReference>
<reference evidence="17 18" key="1">
    <citation type="submission" date="2015-05" db="EMBL/GenBank/DDBJ databases">
        <title>Complete genome sequence of Corynebacterium epidermidicanis DSM 45586, isolated from the skin of a dog suffering from pruritus.</title>
        <authorList>
            <person name="Ruckert C."/>
            <person name="Albersmeier A."/>
            <person name="Winkler A."/>
            <person name="Tauch A."/>
        </authorList>
    </citation>
    <scope>NUCLEOTIDE SEQUENCE [LARGE SCALE GENOMIC DNA]</scope>
    <source>
        <strain evidence="17 18">DSM 45586</strain>
    </source>
</reference>
<proteinExistence type="inferred from homology"/>
<feature type="region of interest" description="Disordered" evidence="14">
    <location>
        <begin position="346"/>
        <end position="376"/>
    </location>
</feature>
<evidence type="ECO:0000313" key="17">
    <source>
        <dbReference type="EMBL" id="AKK04195.1"/>
    </source>
</evidence>
<dbReference type="EMBL" id="CP011541">
    <property type="protein sequence ID" value="AKK04195.1"/>
    <property type="molecule type" value="Genomic_DNA"/>
</dbReference>
<dbReference type="Proteomes" id="UP000035368">
    <property type="component" value="Chromosome"/>
</dbReference>
<dbReference type="PANTHER" id="PTHR12428">
    <property type="entry name" value="OXA1"/>
    <property type="match status" value="1"/>
</dbReference>
<dbReference type="GO" id="GO:0016020">
    <property type="term" value="C:membrane"/>
    <property type="evidence" value="ECO:0007669"/>
    <property type="project" value="UniProtKB-SubCell"/>
</dbReference>
<evidence type="ECO:0000256" key="9">
    <source>
        <dbReference type="ARBA" id="ARBA00031538"/>
    </source>
</evidence>
<feature type="compositionally biased region" description="Basic and acidic residues" evidence="14">
    <location>
        <begin position="353"/>
        <end position="376"/>
    </location>
</feature>
<evidence type="ECO:0000256" key="10">
    <source>
        <dbReference type="ARBA" id="ARBA00033245"/>
    </source>
</evidence>
<evidence type="ECO:0000256" key="5">
    <source>
        <dbReference type="ARBA" id="ARBA00022989"/>
    </source>
</evidence>
<evidence type="ECO:0000256" key="2">
    <source>
        <dbReference type="ARBA" id="ARBA00010527"/>
    </source>
</evidence>
<dbReference type="PATRIC" id="fig|1050174.4.peg.2389"/>
<gene>
    <name evidence="17" type="ORF">CEPID_11835</name>
</gene>
<dbReference type="GO" id="GO:0032977">
    <property type="term" value="F:membrane insertase activity"/>
    <property type="evidence" value="ECO:0007669"/>
    <property type="project" value="InterPro"/>
</dbReference>
<keyword evidence="6 15" id="KW-0472">Membrane</keyword>
<feature type="domain" description="Membrane insertase YidC/Oxa/ALB C-terminal" evidence="16">
    <location>
        <begin position="28"/>
        <end position="264"/>
    </location>
</feature>
<comment type="function">
    <text evidence="7">Required for the insertion and/or proper folding and/or complex formation of integral membrane proteins into the membrane. Involved in integration of membrane proteins that insert both dependently and independently of the Sec translocase complex, as well as at least some lipoproteins. Aids folding of multispanning membrane proteins.</text>
</comment>
<feature type="transmembrane region" description="Helical" evidence="15">
    <location>
        <begin position="98"/>
        <end position="119"/>
    </location>
</feature>
<comment type="similarity">
    <text evidence="2">Belongs to the OXA1/ALB3/YidC family. Type 1 subfamily.</text>
</comment>
<evidence type="ECO:0000259" key="16">
    <source>
        <dbReference type="Pfam" id="PF02096"/>
    </source>
</evidence>
<dbReference type="PANTHER" id="PTHR12428:SF65">
    <property type="entry name" value="CYTOCHROME C OXIDASE ASSEMBLY PROTEIN COX18, MITOCHONDRIAL"/>
    <property type="match status" value="1"/>
</dbReference>
<dbReference type="KEGG" id="cei:CEPID_11835"/>
<keyword evidence="4 12" id="KW-0812">Transmembrane</keyword>
<feature type="coiled-coil region" evidence="13">
    <location>
        <begin position="317"/>
        <end position="344"/>
    </location>
</feature>
<dbReference type="GO" id="GO:0051205">
    <property type="term" value="P:protein insertion into membrane"/>
    <property type="evidence" value="ECO:0007669"/>
    <property type="project" value="TreeGrafter"/>
</dbReference>
<feature type="transmembrane region" description="Helical" evidence="15">
    <location>
        <begin position="246"/>
        <end position="268"/>
    </location>
</feature>